<feature type="domain" description="Prepilin type IV endopeptidase peptidase" evidence="8">
    <location>
        <begin position="116"/>
        <end position="242"/>
    </location>
</feature>
<comment type="similarity">
    <text evidence="2">Belongs to the peptidase A24 family.</text>
</comment>
<feature type="transmembrane region" description="Helical" evidence="7">
    <location>
        <begin position="162"/>
        <end position="179"/>
    </location>
</feature>
<dbReference type="InterPro" id="IPR000045">
    <property type="entry name" value="Prepilin_IV_endopep_pep"/>
</dbReference>
<evidence type="ECO:0000256" key="7">
    <source>
        <dbReference type="SAM" id="Phobius"/>
    </source>
</evidence>
<dbReference type="InterPro" id="IPR010627">
    <property type="entry name" value="Prepilin_pept_A24_N"/>
</dbReference>
<dbReference type="STRING" id="1802624.A2982_02600"/>
<evidence type="ECO:0000256" key="3">
    <source>
        <dbReference type="ARBA" id="ARBA00022475"/>
    </source>
</evidence>
<keyword evidence="5 7" id="KW-1133">Transmembrane helix</keyword>
<keyword evidence="4 7" id="KW-0812">Transmembrane</keyword>
<evidence type="ECO:0000256" key="1">
    <source>
        <dbReference type="ARBA" id="ARBA00004651"/>
    </source>
</evidence>
<organism evidence="10 11">
    <name type="scientific">candidate division WWE3 bacterium RIFCSPLOWO2_01_FULL_39_13</name>
    <dbReference type="NCBI Taxonomy" id="1802624"/>
    <lineage>
        <taxon>Bacteria</taxon>
        <taxon>Katanobacteria</taxon>
    </lineage>
</organism>
<evidence type="ECO:0000256" key="5">
    <source>
        <dbReference type="ARBA" id="ARBA00022989"/>
    </source>
</evidence>
<comment type="subcellular location">
    <subcellularLocation>
        <location evidence="1">Cell membrane</location>
        <topology evidence="1">Multi-pass membrane protein</topology>
    </subcellularLocation>
</comment>
<dbReference type="GO" id="GO:0006465">
    <property type="term" value="P:signal peptide processing"/>
    <property type="evidence" value="ECO:0007669"/>
    <property type="project" value="TreeGrafter"/>
</dbReference>
<evidence type="ECO:0000313" key="11">
    <source>
        <dbReference type="Proteomes" id="UP000178771"/>
    </source>
</evidence>
<feature type="transmembrane region" description="Helical" evidence="7">
    <location>
        <begin position="214"/>
        <end position="247"/>
    </location>
</feature>
<evidence type="ECO:0000313" key="10">
    <source>
        <dbReference type="EMBL" id="OGC51435.1"/>
    </source>
</evidence>
<sequence>MILWLVLLLIFILGLFIGSFLNVVIDRVYRGEQFFRGRSYCELCKHTLEPKDLVPVFSYLRLKGKCRYCNGKIPLMLSVVELTTGLAFAGLVYYLANLPGMASFSVQLIPAGIFYFLFLITLLLIFFTDLKYYVIPNIYLYFLAGIYLVGGLVYYVSISHGGVLGTIGIQFLSLVSFYVSIKGHLISALVMGLFFAILHFGSNKKAMGEGDIYLSAILALFLGSVLSIVMWFVSFFTGAVTGVALVLVHRKKLKSKIPFGPFLIIGFVVSFLFGSVLFDLYLRLI</sequence>
<feature type="transmembrane region" description="Helical" evidence="7">
    <location>
        <begin position="73"/>
        <end position="96"/>
    </location>
</feature>
<dbReference type="GO" id="GO:0004190">
    <property type="term" value="F:aspartic-type endopeptidase activity"/>
    <property type="evidence" value="ECO:0007669"/>
    <property type="project" value="InterPro"/>
</dbReference>
<evidence type="ECO:0008006" key="12">
    <source>
        <dbReference type="Google" id="ProtNLM"/>
    </source>
</evidence>
<comment type="caution">
    <text evidence="10">The sequence shown here is derived from an EMBL/GenBank/DDBJ whole genome shotgun (WGS) entry which is preliminary data.</text>
</comment>
<dbReference type="GO" id="GO:0005886">
    <property type="term" value="C:plasma membrane"/>
    <property type="evidence" value="ECO:0007669"/>
    <property type="project" value="UniProtKB-SubCell"/>
</dbReference>
<name>A0A1F4V2J0_UNCKA</name>
<feature type="transmembrane region" description="Helical" evidence="7">
    <location>
        <begin position="6"/>
        <end position="25"/>
    </location>
</feature>
<reference evidence="10 11" key="1">
    <citation type="journal article" date="2016" name="Nat. Commun.">
        <title>Thousands of microbial genomes shed light on interconnected biogeochemical processes in an aquifer system.</title>
        <authorList>
            <person name="Anantharaman K."/>
            <person name="Brown C.T."/>
            <person name="Hug L.A."/>
            <person name="Sharon I."/>
            <person name="Castelle C.J."/>
            <person name="Probst A.J."/>
            <person name="Thomas B.C."/>
            <person name="Singh A."/>
            <person name="Wilkins M.J."/>
            <person name="Karaoz U."/>
            <person name="Brodie E.L."/>
            <person name="Williams K.H."/>
            <person name="Hubbard S.S."/>
            <person name="Banfield J.F."/>
        </authorList>
    </citation>
    <scope>NUCLEOTIDE SEQUENCE [LARGE SCALE GENOMIC DNA]</scope>
</reference>
<dbReference type="Proteomes" id="UP000178771">
    <property type="component" value="Unassembled WGS sequence"/>
</dbReference>
<evidence type="ECO:0000259" key="8">
    <source>
        <dbReference type="Pfam" id="PF01478"/>
    </source>
</evidence>
<dbReference type="PANTHER" id="PTHR30487:SF0">
    <property type="entry name" value="PREPILIN LEADER PEPTIDASE_N-METHYLTRANSFERASE-RELATED"/>
    <property type="match status" value="1"/>
</dbReference>
<dbReference type="Pfam" id="PF01478">
    <property type="entry name" value="Peptidase_A24"/>
    <property type="match status" value="1"/>
</dbReference>
<dbReference type="PANTHER" id="PTHR30487">
    <property type="entry name" value="TYPE 4 PREPILIN-LIKE PROTEINS LEADER PEPTIDE-PROCESSING ENZYME"/>
    <property type="match status" value="1"/>
</dbReference>
<feature type="domain" description="Prepilin peptidase A24 N-terminal" evidence="9">
    <location>
        <begin position="12"/>
        <end position="93"/>
    </location>
</feature>
<evidence type="ECO:0000259" key="9">
    <source>
        <dbReference type="Pfam" id="PF06750"/>
    </source>
</evidence>
<dbReference type="AlphaFoldDB" id="A0A1F4V2J0"/>
<feature type="transmembrane region" description="Helical" evidence="7">
    <location>
        <begin position="108"/>
        <end position="126"/>
    </location>
</feature>
<dbReference type="Pfam" id="PF06750">
    <property type="entry name" value="A24_N_bact"/>
    <property type="match status" value="1"/>
</dbReference>
<proteinExistence type="inferred from homology"/>
<keyword evidence="3" id="KW-1003">Cell membrane</keyword>
<evidence type="ECO:0000256" key="4">
    <source>
        <dbReference type="ARBA" id="ARBA00022692"/>
    </source>
</evidence>
<dbReference type="EMBL" id="MEVH01000022">
    <property type="protein sequence ID" value="OGC51435.1"/>
    <property type="molecule type" value="Genomic_DNA"/>
</dbReference>
<keyword evidence="6 7" id="KW-0472">Membrane</keyword>
<protein>
    <recommendedName>
        <fullName evidence="12">Peptidase A24A N-terminal domain-containing protein</fullName>
    </recommendedName>
</protein>
<feature type="transmembrane region" description="Helical" evidence="7">
    <location>
        <begin position="186"/>
        <end position="202"/>
    </location>
</feature>
<evidence type="ECO:0000256" key="6">
    <source>
        <dbReference type="ARBA" id="ARBA00023136"/>
    </source>
</evidence>
<accession>A0A1F4V2J0</accession>
<feature type="transmembrane region" description="Helical" evidence="7">
    <location>
        <begin position="138"/>
        <end position="156"/>
    </location>
</feature>
<dbReference type="Gene3D" id="1.20.120.1220">
    <property type="match status" value="1"/>
</dbReference>
<feature type="transmembrane region" description="Helical" evidence="7">
    <location>
        <begin position="259"/>
        <end position="282"/>
    </location>
</feature>
<evidence type="ECO:0000256" key="2">
    <source>
        <dbReference type="ARBA" id="ARBA00005801"/>
    </source>
</evidence>
<gene>
    <name evidence="10" type="ORF">A2982_02600</name>
</gene>
<dbReference type="InterPro" id="IPR050882">
    <property type="entry name" value="Prepilin_peptidase/N-MTase"/>
</dbReference>